<dbReference type="GO" id="GO:0005814">
    <property type="term" value="C:centriole"/>
    <property type="evidence" value="ECO:0007669"/>
    <property type="project" value="TreeGrafter"/>
</dbReference>
<dbReference type="GO" id="GO:0046599">
    <property type="term" value="P:regulation of centriole replication"/>
    <property type="evidence" value="ECO:0007669"/>
    <property type="project" value="TreeGrafter"/>
</dbReference>
<comment type="subcellular location">
    <subcellularLocation>
        <location evidence="1">Cytoplasm</location>
        <location evidence="1">Cytoskeleton</location>
        <location evidence="1">Microtubule organizing center</location>
        <location evidence="1">Centrosome</location>
    </subcellularLocation>
</comment>
<evidence type="ECO:0000256" key="4">
    <source>
        <dbReference type="SAM" id="MobiDB-lite"/>
    </source>
</evidence>
<evidence type="ECO:0000313" key="7">
    <source>
        <dbReference type="Proteomes" id="UP000693946"/>
    </source>
</evidence>
<dbReference type="InterPro" id="IPR029299">
    <property type="entry name" value="ALMS_motif"/>
</dbReference>
<dbReference type="GO" id="GO:0005829">
    <property type="term" value="C:cytosol"/>
    <property type="evidence" value="ECO:0007669"/>
    <property type="project" value="TreeGrafter"/>
</dbReference>
<dbReference type="Proteomes" id="UP000693946">
    <property type="component" value="Linkage Group LG15"/>
</dbReference>
<accession>A0AAV6S501</accession>
<feature type="region of interest" description="Disordered" evidence="4">
    <location>
        <begin position="246"/>
        <end position="311"/>
    </location>
</feature>
<keyword evidence="7" id="KW-1185">Reference proteome</keyword>
<reference evidence="6 7" key="1">
    <citation type="journal article" date="2021" name="Sci. Rep.">
        <title>Chromosome anchoring in Senegalese sole (Solea senegalensis) reveals sex-associated markers and genome rearrangements in flatfish.</title>
        <authorList>
            <person name="Guerrero-Cozar I."/>
            <person name="Gomez-Garrido J."/>
            <person name="Berbel C."/>
            <person name="Martinez-Blanch J.F."/>
            <person name="Alioto T."/>
            <person name="Claros M.G."/>
            <person name="Gagnaire P.A."/>
            <person name="Manchado M."/>
        </authorList>
    </citation>
    <scope>NUCLEOTIDE SEQUENCE [LARGE SCALE GENOMIC DNA]</scope>
    <source>
        <strain evidence="6">Sse05_10M</strain>
    </source>
</reference>
<protein>
    <recommendedName>
        <fullName evidence="5">ALMS motif domain-containing protein</fullName>
    </recommendedName>
</protein>
<feature type="region of interest" description="Disordered" evidence="4">
    <location>
        <begin position="1"/>
        <end position="97"/>
    </location>
</feature>
<sequence length="463" mass="51863">MTASALRCGPETGKRSGHFPPPRTSSASIGSRSTCDGIHFPKPATNFSRGRDSFTSMSTMRVSNSKRHAHEQNSTGDSPNELRQASTPPDGLLVRDPGRRELVEHRCSNTEVGLKRDELGGPLMNLSSQPLYRTCIHCKVPLRSTSCVVFIDKSLSISLVDPEGERAGENALYRSTLSVRLGVADTKAAKTNGRHRTTMSCSDKRQERAMGRCRGRKVEQTARTNGSNKTCNLDARQHSSSLELLSFRGPDLSNTKAGRQKGNADEAASSSRSNFRRRQHIFNIGPVDSRTWSKKTDSAGEPECPTEAQKVSVSDETCCSPSQLKTSSPHSTDETLSLREALELFRPDFITRSQGRVRRLEQRARRRRALQGSNPDLLQGLREDPGKPRRNCTTPHPLSDNLFKPRERSISGREMQLRSRRIYNKLPEVTKKKEEEKKKTESQTNRLRAEVFKKKLLDQILQR</sequence>
<feature type="region of interest" description="Disordered" evidence="4">
    <location>
        <begin position="189"/>
        <end position="234"/>
    </location>
</feature>
<feature type="compositionally biased region" description="Basic and acidic residues" evidence="4">
    <location>
        <begin position="202"/>
        <end position="220"/>
    </location>
</feature>
<organism evidence="6 7">
    <name type="scientific">Solea senegalensis</name>
    <name type="common">Senegalese sole</name>
    <dbReference type="NCBI Taxonomy" id="28829"/>
    <lineage>
        <taxon>Eukaryota</taxon>
        <taxon>Metazoa</taxon>
        <taxon>Chordata</taxon>
        <taxon>Craniata</taxon>
        <taxon>Vertebrata</taxon>
        <taxon>Euteleostomi</taxon>
        <taxon>Actinopterygii</taxon>
        <taxon>Neopterygii</taxon>
        <taxon>Teleostei</taxon>
        <taxon>Neoteleostei</taxon>
        <taxon>Acanthomorphata</taxon>
        <taxon>Carangaria</taxon>
        <taxon>Pleuronectiformes</taxon>
        <taxon>Pleuronectoidei</taxon>
        <taxon>Soleidae</taxon>
        <taxon>Solea</taxon>
    </lineage>
</organism>
<feature type="region of interest" description="Disordered" evidence="4">
    <location>
        <begin position="366"/>
        <end position="399"/>
    </location>
</feature>
<feature type="compositionally biased region" description="Polar residues" evidence="4">
    <location>
        <begin position="24"/>
        <end position="34"/>
    </location>
</feature>
<dbReference type="GO" id="GO:0008017">
    <property type="term" value="F:microtubule binding"/>
    <property type="evidence" value="ECO:0007669"/>
    <property type="project" value="TreeGrafter"/>
</dbReference>
<dbReference type="EMBL" id="JAGKHQ010000007">
    <property type="protein sequence ID" value="KAG7512815.1"/>
    <property type="molecule type" value="Genomic_DNA"/>
</dbReference>
<feature type="domain" description="ALMS motif" evidence="5">
    <location>
        <begin position="334"/>
        <end position="463"/>
    </location>
</feature>
<dbReference type="AlphaFoldDB" id="A0AAV6S501"/>
<evidence type="ECO:0000259" key="5">
    <source>
        <dbReference type="Pfam" id="PF15309"/>
    </source>
</evidence>
<feature type="compositionally biased region" description="Basic and acidic residues" evidence="4">
    <location>
        <begin position="428"/>
        <end position="445"/>
    </location>
</feature>
<evidence type="ECO:0000256" key="3">
    <source>
        <dbReference type="ARBA" id="ARBA00023212"/>
    </source>
</evidence>
<dbReference type="GO" id="GO:0005813">
    <property type="term" value="C:centrosome"/>
    <property type="evidence" value="ECO:0007669"/>
    <property type="project" value="UniProtKB-SubCell"/>
</dbReference>
<gene>
    <name evidence="6" type="ORF">JOB18_040563</name>
</gene>
<comment type="caution">
    <text evidence="6">The sequence shown here is derived from an EMBL/GenBank/DDBJ whole genome shotgun (WGS) entry which is preliminary data.</text>
</comment>
<proteinExistence type="predicted"/>
<name>A0AAV6S501_SOLSE</name>
<feature type="compositionally biased region" description="Polar residues" evidence="4">
    <location>
        <begin position="72"/>
        <end position="87"/>
    </location>
</feature>
<evidence type="ECO:0000313" key="6">
    <source>
        <dbReference type="EMBL" id="KAG7512815.1"/>
    </source>
</evidence>
<dbReference type="PANTHER" id="PTHR21553">
    <property type="entry name" value="ALMS1-RELATED"/>
    <property type="match status" value="1"/>
</dbReference>
<keyword evidence="3" id="KW-0206">Cytoskeleton</keyword>
<keyword evidence="2" id="KW-0963">Cytoplasm</keyword>
<feature type="compositionally biased region" description="Polar residues" evidence="4">
    <location>
        <begin position="221"/>
        <end position="231"/>
    </location>
</feature>
<evidence type="ECO:0000256" key="1">
    <source>
        <dbReference type="ARBA" id="ARBA00004300"/>
    </source>
</evidence>
<dbReference type="PANTHER" id="PTHR21553:SF24">
    <property type="entry name" value="(E2-INDEPENDENT) E3 UBIQUITIN-CONJUGATING ENZYME FATS"/>
    <property type="match status" value="1"/>
</dbReference>
<dbReference type="Pfam" id="PF15309">
    <property type="entry name" value="ALMS_motif"/>
    <property type="match status" value="1"/>
</dbReference>
<feature type="region of interest" description="Disordered" evidence="4">
    <location>
        <begin position="425"/>
        <end position="445"/>
    </location>
</feature>
<feature type="compositionally biased region" description="Polar residues" evidence="4">
    <location>
        <begin position="45"/>
        <end position="63"/>
    </location>
</feature>
<evidence type="ECO:0000256" key="2">
    <source>
        <dbReference type="ARBA" id="ARBA00022490"/>
    </source>
</evidence>